<accession>A0A5P8JYR9</accession>
<organism evidence="3 4">
    <name type="scientific">Streptomyces phaeolivaceus</name>
    <dbReference type="NCBI Taxonomy" id="2653200"/>
    <lineage>
        <taxon>Bacteria</taxon>
        <taxon>Bacillati</taxon>
        <taxon>Actinomycetota</taxon>
        <taxon>Actinomycetes</taxon>
        <taxon>Kitasatosporales</taxon>
        <taxon>Streptomycetaceae</taxon>
        <taxon>Streptomyces</taxon>
    </lineage>
</organism>
<feature type="compositionally biased region" description="Pro residues" evidence="1">
    <location>
        <begin position="740"/>
        <end position="751"/>
    </location>
</feature>
<reference evidence="3 4" key="1">
    <citation type="submission" date="2019-10" db="EMBL/GenBank/DDBJ databases">
        <title>Streptomyces sp. strain GY16 isolated from leaves of Broussonetia papyrifera.</title>
        <authorList>
            <person name="Mo P."/>
        </authorList>
    </citation>
    <scope>NUCLEOTIDE SEQUENCE [LARGE SCALE GENOMIC DNA]</scope>
    <source>
        <strain evidence="3 4">GY16</strain>
    </source>
</reference>
<dbReference type="Pfam" id="PF12770">
    <property type="entry name" value="CHAT"/>
    <property type="match status" value="1"/>
</dbReference>
<keyword evidence="4" id="KW-1185">Reference proteome</keyword>
<evidence type="ECO:0000259" key="2">
    <source>
        <dbReference type="Pfam" id="PF12770"/>
    </source>
</evidence>
<proteinExistence type="predicted"/>
<gene>
    <name evidence="3" type="ORF">F9278_04380</name>
</gene>
<dbReference type="EMBL" id="CP045096">
    <property type="protein sequence ID" value="QFQ95547.1"/>
    <property type="molecule type" value="Genomic_DNA"/>
</dbReference>
<dbReference type="InterPro" id="IPR024983">
    <property type="entry name" value="CHAT_dom"/>
</dbReference>
<sequence length="1715" mass="182069">MYTDNQGPDDHSGESGGMDRFTRIDVALRLLEAAEEALEREEGDRAVELLDEVERILAGLTDSPTGAGERRLLLGMSADAAQLRHAHGQRPEDLDDAIARRDLVHTLTVEAYTTHGPEEPPDLGELVLIRSQLALDVAERWRTGEPGPRRTADADRVAALLGPTLDGPDARHLPDAVQCHLVLGLVLSDRCRCPEHDSPERLADRDAAIRHLRTAYDADDLVPDLRPVVAFDLALLSYLQLTDRYDKSADRAPGSGDAASEFGALLDLLRPLVTDPGQDGADAAELGCDMCDALTQYDSGQRAQSTAIDWYRAALDHPSLPAEAAHRIATNLGLALGERSERNREAPHPDDPAPAVDRAEANALWEAALTRLPATPDAGSEDHEGRVACLAGIVDLLWIEHSNGLLDEDGIGRLAARARELAALIGPDDTDRALLVLKAAIALNRRAIDRGMPHMYDLTNSALMTGTADPDLALARARPRMVADLRDAIDLLRTATGLYHHEDELHLGAQCILGIALLLDFACALPEVRHASLRDALRILRVVLEGLPTDSELRDDDLHGAFRTAILYRVWYTEPFTAAAQNPGERLVPDVTGFPSVEDDLQLLTSLLDPATLEREPYLVLISVMVGFIRSPDATPPAANCRAWSDRLRRAAPRLEADAWGLKAVMLAVAGTLGLVLDKSGEATLTDRATTTASLRQARAMLPPGSTMRAMIDEALRVGAMTDLRALLGTLFPGAGRTPASPPPAPGPEHPAPTAAGDDEGEPAPPTIDAAATVLLGDGSPDPFALPLGRVAEILAGGPGPTSPAVAAARSLTHYRRWLRERDGQDLTRAIALVRQALSLLGGPASDRVPGAGPAGAALADRCAEFLAHLLLDRHVLLGDHADLDAAVHEYDLLLDRTPDDLTRPPLHTVLAEAGDPRVPPHLFHTPERTEHAPFRAELLAAAGSAWLLLTRSRRRHSSALADDAVRAWEEAGRLLPANHHAVPAVRTELAARALRTARETGDAAAVRASVDALVEAATTCPARSPHRPALHLRAAAALAERAVDAPEAPGPSGGGGPRDPAGGAARRELLGRGIELSRDAAEHGPHEFHGSRGRCLYGLGSLLLARYLDGGRREDLEEALAVLREAWGMLNASPGDPFAVALIRTIALTHRAFGPGDGEHRRESRETGRSALTAHGRSVLLQSGADHGLEAARAIAPDMLRLVRWSLADGLPEAAFEALELGRGLVLNAATMNVTVPDLLRNADRTDLADEWVRTATERHGDEPGGVPDDLRRRVLDALAGSTAEKRLVSAPTPARLGRTLRRLGTDALAYLVPGEDGAPGHAVIVTATGAVRSLRLPGLTSVSAGPVGAYDRALLEFQEAGRLEGPAPHHPLVMHELHRKRLLRRESEWRQALQQLCVWAGEAAMTPLLAAAEAWWPGRTPRIVLAPVGSLGIVPWHAAHGPESAAPSASGAGHACERAVVSYCASARQLIEVAARPTAALGQGAVAVVVDPDGSPTMRREAALVASLHPEVTVIGGLGGAGDALGAGPVTLPPEPRSLEPFLPGRGSAPTALLHVNCHADTGPTSNDSVLKLDATHTVSVQDLLTGAAGRDPGMPGGTVLLANCTSDLTLSDHDEALTLATAFLGVGATAVVGSRWAVADDPRTTLLVLLVHHHMRRGTPPRDALRSAQLWMLDPGRVLPPELAEFEALVGDAAHGPLDELEVWASFAHHGQ</sequence>
<protein>
    <submittedName>
        <fullName evidence="3">CHAT domain-containing protein</fullName>
    </submittedName>
</protein>
<dbReference type="KEGG" id="sphv:F9278_04380"/>
<feature type="region of interest" description="Disordered" evidence="1">
    <location>
        <begin position="1045"/>
        <end position="1065"/>
    </location>
</feature>
<dbReference type="Proteomes" id="UP000327294">
    <property type="component" value="Chromosome"/>
</dbReference>
<name>A0A5P8JYR9_9ACTN</name>
<evidence type="ECO:0000313" key="4">
    <source>
        <dbReference type="Proteomes" id="UP000327294"/>
    </source>
</evidence>
<feature type="region of interest" description="Disordered" evidence="1">
    <location>
        <begin position="732"/>
        <end position="767"/>
    </location>
</feature>
<evidence type="ECO:0000313" key="3">
    <source>
        <dbReference type="EMBL" id="QFQ95547.1"/>
    </source>
</evidence>
<evidence type="ECO:0000256" key="1">
    <source>
        <dbReference type="SAM" id="MobiDB-lite"/>
    </source>
</evidence>
<feature type="domain" description="CHAT" evidence="2">
    <location>
        <begin position="1404"/>
        <end position="1714"/>
    </location>
</feature>